<evidence type="ECO:0000313" key="1">
    <source>
        <dbReference type="EMBL" id="JAD86449.1"/>
    </source>
</evidence>
<dbReference type="AlphaFoldDB" id="A0A0A9DCX2"/>
<organism evidence="1">
    <name type="scientific">Arundo donax</name>
    <name type="common">Giant reed</name>
    <name type="synonym">Donax arundinaceus</name>
    <dbReference type="NCBI Taxonomy" id="35708"/>
    <lineage>
        <taxon>Eukaryota</taxon>
        <taxon>Viridiplantae</taxon>
        <taxon>Streptophyta</taxon>
        <taxon>Embryophyta</taxon>
        <taxon>Tracheophyta</taxon>
        <taxon>Spermatophyta</taxon>
        <taxon>Magnoliopsida</taxon>
        <taxon>Liliopsida</taxon>
        <taxon>Poales</taxon>
        <taxon>Poaceae</taxon>
        <taxon>PACMAD clade</taxon>
        <taxon>Arundinoideae</taxon>
        <taxon>Arundineae</taxon>
        <taxon>Arundo</taxon>
    </lineage>
</organism>
<sequence>MKLAISPKEIPLALNKSQHRFKTNIKNTSLIVFKCPKIDRFTMRLDSRGITLCPHSNIF</sequence>
<name>A0A0A9DCX2_ARUDO</name>
<protein>
    <submittedName>
        <fullName evidence="1">Uncharacterized protein</fullName>
    </submittedName>
</protein>
<proteinExistence type="predicted"/>
<accession>A0A0A9DCX2</accession>
<dbReference type="EMBL" id="GBRH01211446">
    <property type="protein sequence ID" value="JAD86449.1"/>
    <property type="molecule type" value="Transcribed_RNA"/>
</dbReference>
<reference evidence="1" key="1">
    <citation type="submission" date="2014-09" db="EMBL/GenBank/DDBJ databases">
        <authorList>
            <person name="Magalhaes I.L.F."/>
            <person name="Oliveira U."/>
            <person name="Santos F.R."/>
            <person name="Vidigal T.H.D.A."/>
            <person name="Brescovit A.D."/>
            <person name="Santos A.J."/>
        </authorList>
    </citation>
    <scope>NUCLEOTIDE SEQUENCE</scope>
    <source>
        <tissue evidence="1">Shoot tissue taken approximately 20 cm above the soil surface</tissue>
    </source>
</reference>
<reference evidence="1" key="2">
    <citation type="journal article" date="2015" name="Data Brief">
        <title>Shoot transcriptome of the giant reed, Arundo donax.</title>
        <authorList>
            <person name="Barrero R.A."/>
            <person name="Guerrero F.D."/>
            <person name="Moolhuijzen P."/>
            <person name="Goolsby J.A."/>
            <person name="Tidwell J."/>
            <person name="Bellgard S.E."/>
            <person name="Bellgard M.I."/>
        </authorList>
    </citation>
    <scope>NUCLEOTIDE SEQUENCE</scope>
    <source>
        <tissue evidence="1">Shoot tissue taken approximately 20 cm above the soil surface</tissue>
    </source>
</reference>